<dbReference type="InterPro" id="IPR040051">
    <property type="entry name" value="SECISBP2"/>
</dbReference>
<dbReference type="AlphaFoldDB" id="A0A9D4TN77"/>
<dbReference type="GO" id="GO:0003730">
    <property type="term" value="F:mRNA 3'-UTR binding"/>
    <property type="evidence" value="ECO:0007669"/>
    <property type="project" value="TreeGrafter"/>
</dbReference>
<dbReference type="InterPro" id="IPR004038">
    <property type="entry name" value="Ribosomal_eL8/eL30/eS12/Gad45"/>
</dbReference>
<name>A0A9D4TN77_CHLVU</name>
<evidence type="ECO:0000313" key="4">
    <source>
        <dbReference type="Proteomes" id="UP001055712"/>
    </source>
</evidence>
<dbReference type="Gene3D" id="3.30.1330.30">
    <property type="match status" value="1"/>
</dbReference>
<dbReference type="PANTHER" id="PTHR13284">
    <property type="entry name" value="GH01354P"/>
    <property type="match status" value="1"/>
</dbReference>
<dbReference type="GO" id="GO:0043021">
    <property type="term" value="F:ribonucleoprotein complex binding"/>
    <property type="evidence" value="ECO:0007669"/>
    <property type="project" value="TreeGrafter"/>
</dbReference>
<keyword evidence="4" id="KW-1185">Reference proteome</keyword>
<reference evidence="3" key="1">
    <citation type="journal article" date="2019" name="Plant J.">
        <title>Chlorella vulgaris genome assembly and annotation reveals the molecular basis for metabolic acclimation to high light conditions.</title>
        <authorList>
            <person name="Cecchin M."/>
            <person name="Marcolungo L."/>
            <person name="Rossato M."/>
            <person name="Girolomoni L."/>
            <person name="Cosentino E."/>
            <person name="Cuine S."/>
            <person name="Li-Beisson Y."/>
            <person name="Delledonne M."/>
            <person name="Ballottari M."/>
        </authorList>
    </citation>
    <scope>NUCLEOTIDE SEQUENCE</scope>
    <source>
        <strain evidence="3">211/11P</strain>
    </source>
</reference>
<reference evidence="3" key="2">
    <citation type="submission" date="2020-11" db="EMBL/GenBank/DDBJ databases">
        <authorList>
            <person name="Cecchin M."/>
            <person name="Marcolungo L."/>
            <person name="Rossato M."/>
            <person name="Girolomoni L."/>
            <person name="Cosentino E."/>
            <person name="Cuine S."/>
            <person name="Li-Beisson Y."/>
            <person name="Delledonne M."/>
            <person name="Ballottari M."/>
        </authorList>
    </citation>
    <scope>NUCLEOTIDE SEQUENCE</scope>
    <source>
        <strain evidence="3">211/11P</strain>
        <tissue evidence="3">Whole cell</tissue>
    </source>
</reference>
<dbReference type="PANTHER" id="PTHR13284:SF4">
    <property type="entry name" value="C2H2-TYPE DOMAIN-CONTAINING PROTEIN"/>
    <property type="match status" value="1"/>
</dbReference>
<gene>
    <name evidence="3" type="ORF">D9Q98_004872</name>
</gene>
<evidence type="ECO:0000259" key="2">
    <source>
        <dbReference type="Pfam" id="PF01248"/>
    </source>
</evidence>
<accession>A0A9D4TN77</accession>
<dbReference type="OrthoDB" id="2020517at2759"/>
<evidence type="ECO:0000313" key="3">
    <source>
        <dbReference type="EMBL" id="KAI3430276.1"/>
    </source>
</evidence>
<dbReference type="InterPro" id="IPR029064">
    <property type="entry name" value="Ribosomal_eL30-like_sf"/>
</dbReference>
<feature type="domain" description="Ribosomal protein eL8/eL30/eS12/Gadd45" evidence="2">
    <location>
        <begin position="305"/>
        <end position="392"/>
    </location>
</feature>
<feature type="region of interest" description="Disordered" evidence="1">
    <location>
        <begin position="180"/>
        <end position="208"/>
    </location>
</feature>
<sequence>MSPGSTVHAAILPGLIVLRCQQSDAKSERQQLLSAGVQRLLGGHAPLDSRDAPSQPSAIAGAKDGFVAAGPPPDVVLAALHASLASAQSRGPLLLQQQVAAAASPPLAAKARPPVRLGAQGGAQPCLESPAFTCRACSYICLDAEAYHQHCASLGHTMRLVQHSLALSAPRVAAQAAGGVTEAAAPSRGQAGRPDAFGKQGGMHPMQPSNVAIQRVPAAASTALPAAARCQLEAAPPDIHRPAVVTSPVPLLTPPVPTGFKLTSCINQVVDPQLDAMCHTLLKLLRQHDHMERRAAARWEAAGFATPPRRLVGGLREVRKAVHSGTAVAVVVAVDIQETSLRAGQPGAEVAETCQLAEARGIPVVFALSRVGLGSIFGASKRMSAVAMVNVSGLEQHLAALLHLAGMARYQFALMHGAR</sequence>
<dbReference type="Proteomes" id="UP001055712">
    <property type="component" value="Unassembled WGS sequence"/>
</dbReference>
<comment type="caution">
    <text evidence="3">The sequence shown here is derived from an EMBL/GenBank/DDBJ whole genome shotgun (WGS) entry which is preliminary data.</text>
</comment>
<dbReference type="GO" id="GO:1990904">
    <property type="term" value="C:ribonucleoprotein complex"/>
    <property type="evidence" value="ECO:0007669"/>
    <property type="project" value="TreeGrafter"/>
</dbReference>
<protein>
    <recommendedName>
        <fullName evidence="2">Ribosomal protein eL8/eL30/eS12/Gadd45 domain-containing protein</fullName>
    </recommendedName>
</protein>
<dbReference type="Pfam" id="PF01248">
    <property type="entry name" value="Ribosomal_L7Ae"/>
    <property type="match status" value="1"/>
</dbReference>
<dbReference type="GO" id="GO:0005739">
    <property type="term" value="C:mitochondrion"/>
    <property type="evidence" value="ECO:0007669"/>
    <property type="project" value="TreeGrafter"/>
</dbReference>
<proteinExistence type="predicted"/>
<dbReference type="SUPFAM" id="SSF55315">
    <property type="entry name" value="L30e-like"/>
    <property type="match status" value="1"/>
</dbReference>
<dbReference type="EMBL" id="SIDB01000007">
    <property type="protein sequence ID" value="KAI3430276.1"/>
    <property type="molecule type" value="Genomic_DNA"/>
</dbReference>
<evidence type="ECO:0000256" key="1">
    <source>
        <dbReference type="SAM" id="MobiDB-lite"/>
    </source>
</evidence>
<dbReference type="GO" id="GO:0035368">
    <property type="term" value="F:selenocysteine insertion sequence binding"/>
    <property type="evidence" value="ECO:0007669"/>
    <property type="project" value="InterPro"/>
</dbReference>
<organism evidence="3 4">
    <name type="scientific">Chlorella vulgaris</name>
    <name type="common">Green alga</name>
    <dbReference type="NCBI Taxonomy" id="3077"/>
    <lineage>
        <taxon>Eukaryota</taxon>
        <taxon>Viridiplantae</taxon>
        <taxon>Chlorophyta</taxon>
        <taxon>core chlorophytes</taxon>
        <taxon>Trebouxiophyceae</taxon>
        <taxon>Chlorellales</taxon>
        <taxon>Chlorellaceae</taxon>
        <taxon>Chlorella clade</taxon>
        <taxon>Chlorella</taxon>
    </lineage>
</organism>